<dbReference type="PANTHER" id="PTHR30511:SF0">
    <property type="entry name" value="ALANINE RACEMASE, CATABOLIC-RELATED"/>
    <property type="match status" value="1"/>
</dbReference>
<evidence type="ECO:0000256" key="1">
    <source>
        <dbReference type="ARBA" id="ARBA00000316"/>
    </source>
</evidence>
<dbReference type="Proteomes" id="UP000324269">
    <property type="component" value="Unassembled WGS sequence"/>
</dbReference>
<dbReference type="PANTHER" id="PTHR30511">
    <property type="entry name" value="ALANINE RACEMASE"/>
    <property type="match status" value="1"/>
</dbReference>
<feature type="binding site" evidence="5 7">
    <location>
        <position position="139"/>
    </location>
    <ligand>
        <name>substrate</name>
    </ligand>
</feature>
<dbReference type="GO" id="GO:0008784">
    <property type="term" value="F:alanine racemase activity"/>
    <property type="evidence" value="ECO:0007669"/>
    <property type="project" value="UniProtKB-UniRule"/>
</dbReference>
<keyword evidence="3 5" id="KW-0663">Pyridoxal phosphate</keyword>
<dbReference type="NCBIfam" id="TIGR00492">
    <property type="entry name" value="alr"/>
    <property type="match status" value="1"/>
</dbReference>
<dbReference type="InterPro" id="IPR001608">
    <property type="entry name" value="Ala_racemase_N"/>
</dbReference>
<dbReference type="FunFam" id="2.40.37.10:FF:000006">
    <property type="entry name" value="Alanine racemase"/>
    <property type="match status" value="1"/>
</dbReference>
<dbReference type="AlphaFoldDB" id="A0A5D4TGY7"/>
<evidence type="ECO:0000259" key="8">
    <source>
        <dbReference type="SMART" id="SM01005"/>
    </source>
</evidence>
<dbReference type="InterPro" id="IPR029066">
    <property type="entry name" value="PLP-binding_barrel"/>
</dbReference>
<reference evidence="9 10" key="1">
    <citation type="submission" date="2019-08" db="EMBL/GenBank/DDBJ databases">
        <title>Bacillus genomes from the desert of Cuatro Cienegas, Coahuila.</title>
        <authorList>
            <person name="Olmedo-Alvarez G."/>
        </authorList>
    </citation>
    <scope>NUCLEOTIDE SEQUENCE [LARGE SCALE GENOMIC DNA]</scope>
    <source>
        <strain evidence="9 10">CH87b_3T</strain>
    </source>
</reference>
<dbReference type="PRINTS" id="PR00992">
    <property type="entry name" value="ALARACEMASE"/>
</dbReference>
<dbReference type="InterPro" id="IPR020622">
    <property type="entry name" value="Ala_racemase_pyridoxalP-BS"/>
</dbReference>
<evidence type="ECO:0000256" key="7">
    <source>
        <dbReference type="PIRSR" id="PIRSR600821-52"/>
    </source>
</evidence>
<dbReference type="PROSITE" id="PS00395">
    <property type="entry name" value="ALANINE_RACEMASE"/>
    <property type="match status" value="1"/>
</dbReference>
<dbReference type="Pfam" id="PF00842">
    <property type="entry name" value="Ala_racemase_C"/>
    <property type="match status" value="1"/>
</dbReference>
<organism evidence="9 10">
    <name type="scientific">Rossellomorea aquimaris</name>
    <dbReference type="NCBI Taxonomy" id="189382"/>
    <lineage>
        <taxon>Bacteria</taxon>
        <taxon>Bacillati</taxon>
        <taxon>Bacillota</taxon>
        <taxon>Bacilli</taxon>
        <taxon>Bacillales</taxon>
        <taxon>Bacillaceae</taxon>
        <taxon>Rossellomorea</taxon>
    </lineage>
</organism>
<dbReference type="GO" id="GO:0030632">
    <property type="term" value="P:D-alanine biosynthetic process"/>
    <property type="evidence" value="ECO:0007669"/>
    <property type="project" value="UniProtKB-UniRule"/>
</dbReference>
<dbReference type="InterPro" id="IPR000821">
    <property type="entry name" value="Ala_racemase"/>
</dbReference>
<evidence type="ECO:0000256" key="4">
    <source>
        <dbReference type="ARBA" id="ARBA00023235"/>
    </source>
</evidence>
<dbReference type="HAMAP" id="MF_01201">
    <property type="entry name" value="Ala_racemase"/>
    <property type="match status" value="1"/>
</dbReference>
<comment type="pathway">
    <text evidence="5">Amino-acid biosynthesis; D-alanine biosynthesis; D-alanine from L-alanine: step 1/1.</text>
</comment>
<evidence type="ECO:0000256" key="5">
    <source>
        <dbReference type="HAMAP-Rule" id="MF_01201"/>
    </source>
</evidence>
<dbReference type="Pfam" id="PF01168">
    <property type="entry name" value="Ala_racemase_N"/>
    <property type="match status" value="1"/>
</dbReference>
<dbReference type="OrthoDB" id="9813814at2"/>
<feature type="active site" description="Proton acceptor; specific for D-alanine" evidence="5">
    <location>
        <position position="42"/>
    </location>
</feature>
<sequence length="401" mass="44610">METQTQFFRDTWAEINLDHLYENVKNIRNHIPGDVKVFAVVKANAYGHGDVQTAFTALSAGAHGLAVAFLDEAISLRRAGVTAPILVLGATRPKDVKIAADLDISLTTFHKEWLVEAGNQLSEGDRLNLHIKCDTGMGRIGVRSTGDLKGIEQYVQAHAQFNLEGIFTHFATADELNDDYLDRQLARFEYMLNQLDSLPAYIHSSNSAATLRKTNTLFNAVRVGIAMYGLTPSQEMKPELPFPLKEVFSLHSRLIHTKELSAGEKVSYGATYETGEAEWIGTIPIGYADGWLRKLQGQDVIVNGERVPIVGRICMDQCMIRLPGFLDMGTRVTLIGKQGEEAITMDEIADKLDTINYEIPCMISTRVPRIYMRNGEPKEVSNKLLSTGIHSQQENNNQLDE</sequence>
<dbReference type="SUPFAM" id="SSF50621">
    <property type="entry name" value="Alanine racemase C-terminal domain-like"/>
    <property type="match status" value="1"/>
</dbReference>
<evidence type="ECO:0000256" key="2">
    <source>
        <dbReference type="ARBA" id="ARBA00001933"/>
    </source>
</evidence>
<evidence type="ECO:0000313" key="10">
    <source>
        <dbReference type="Proteomes" id="UP000324269"/>
    </source>
</evidence>
<evidence type="ECO:0000256" key="3">
    <source>
        <dbReference type="ARBA" id="ARBA00022898"/>
    </source>
</evidence>
<name>A0A5D4TGY7_9BACI</name>
<feature type="active site" description="Proton acceptor; specific for L-alanine" evidence="5">
    <location>
        <position position="268"/>
    </location>
</feature>
<dbReference type="RefSeq" id="WP_148971293.1">
    <property type="nucleotide sequence ID" value="NZ_CANLNA010000012.1"/>
</dbReference>
<feature type="binding site" evidence="5 7">
    <location>
        <position position="315"/>
    </location>
    <ligand>
        <name>substrate</name>
    </ligand>
</feature>
<dbReference type="InterPro" id="IPR009006">
    <property type="entry name" value="Ala_racemase/Decarboxylase_C"/>
</dbReference>
<comment type="catalytic activity">
    <reaction evidence="1 5">
        <text>L-alanine = D-alanine</text>
        <dbReference type="Rhea" id="RHEA:20249"/>
        <dbReference type="ChEBI" id="CHEBI:57416"/>
        <dbReference type="ChEBI" id="CHEBI:57972"/>
        <dbReference type="EC" id="5.1.1.1"/>
    </reaction>
</comment>
<evidence type="ECO:0000256" key="6">
    <source>
        <dbReference type="PIRSR" id="PIRSR600821-50"/>
    </source>
</evidence>
<comment type="cofactor">
    <cofactor evidence="2 5 6">
        <name>pyridoxal 5'-phosphate</name>
        <dbReference type="ChEBI" id="CHEBI:597326"/>
    </cofactor>
</comment>
<dbReference type="UniPathway" id="UPA00042">
    <property type="reaction ID" value="UER00497"/>
</dbReference>
<feature type="domain" description="Alanine racemase C-terminal" evidence="8">
    <location>
        <begin position="247"/>
        <end position="372"/>
    </location>
</feature>
<dbReference type="Gene3D" id="3.20.20.10">
    <property type="entry name" value="Alanine racemase"/>
    <property type="match status" value="1"/>
</dbReference>
<dbReference type="FunFam" id="3.20.20.10:FF:000002">
    <property type="entry name" value="Alanine racemase"/>
    <property type="match status" value="1"/>
</dbReference>
<dbReference type="EC" id="5.1.1.1" evidence="5"/>
<evidence type="ECO:0000313" key="9">
    <source>
        <dbReference type="EMBL" id="TYS78630.1"/>
    </source>
</evidence>
<dbReference type="GO" id="GO:0030170">
    <property type="term" value="F:pyridoxal phosphate binding"/>
    <property type="evidence" value="ECO:0007669"/>
    <property type="project" value="UniProtKB-UniRule"/>
</dbReference>
<accession>A0A5D4TGY7</accession>
<comment type="function">
    <text evidence="5">Catalyzes the interconversion of L-alanine and D-alanine. May also act on other amino acids.</text>
</comment>
<dbReference type="SMART" id="SM01005">
    <property type="entry name" value="Ala_racemase_C"/>
    <property type="match status" value="1"/>
</dbReference>
<dbReference type="Gene3D" id="2.40.37.10">
    <property type="entry name" value="Lyase, Ornithine Decarboxylase, Chain A, domain 1"/>
    <property type="match status" value="1"/>
</dbReference>
<feature type="modified residue" description="N6-(pyridoxal phosphate)lysine" evidence="5 6">
    <location>
        <position position="42"/>
    </location>
</feature>
<gene>
    <name evidence="9" type="ORF">FZC85_22480</name>
</gene>
<dbReference type="EMBL" id="VTEZ01000013">
    <property type="protein sequence ID" value="TYS78630.1"/>
    <property type="molecule type" value="Genomic_DNA"/>
</dbReference>
<proteinExistence type="inferred from homology"/>
<comment type="caution">
    <text evidence="9">The sequence shown here is derived from an EMBL/GenBank/DDBJ whole genome shotgun (WGS) entry which is preliminary data.</text>
</comment>
<keyword evidence="4 5" id="KW-0413">Isomerase</keyword>
<comment type="similarity">
    <text evidence="5">Belongs to the alanine racemase family.</text>
</comment>
<dbReference type="GO" id="GO:0005829">
    <property type="term" value="C:cytosol"/>
    <property type="evidence" value="ECO:0007669"/>
    <property type="project" value="TreeGrafter"/>
</dbReference>
<protein>
    <recommendedName>
        <fullName evidence="5">Alanine racemase</fullName>
        <ecNumber evidence="5">5.1.1.1</ecNumber>
    </recommendedName>
</protein>
<dbReference type="GO" id="GO:0009252">
    <property type="term" value="P:peptidoglycan biosynthetic process"/>
    <property type="evidence" value="ECO:0007669"/>
    <property type="project" value="TreeGrafter"/>
</dbReference>
<dbReference type="SUPFAM" id="SSF51419">
    <property type="entry name" value="PLP-binding barrel"/>
    <property type="match status" value="1"/>
</dbReference>
<dbReference type="InterPro" id="IPR011079">
    <property type="entry name" value="Ala_racemase_C"/>
</dbReference>
<dbReference type="CDD" id="cd00430">
    <property type="entry name" value="PLPDE_III_AR"/>
    <property type="match status" value="1"/>
</dbReference>